<dbReference type="PANTHER" id="PTHR10629">
    <property type="entry name" value="CYTOSINE-SPECIFIC METHYLTRANSFERASE"/>
    <property type="match status" value="1"/>
</dbReference>
<feature type="active site" evidence="8">
    <location>
        <position position="346"/>
    </location>
</feature>
<dbReference type="GO" id="GO:0099018">
    <property type="term" value="P:symbiont-mediated evasion of host restriction-modification system"/>
    <property type="evidence" value="ECO:0007669"/>
    <property type="project" value="UniProtKB-KW"/>
</dbReference>
<evidence type="ECO:0000256" key="6">
    <source>
        <dbReference type="ARBA" id="ARBA00023280"/>
    </source>
</evidence>
<dbReference type="PANTHER" id="PTHR10629:SF52">
    <property type="entry name" value="DNA (CYTOSINE-5)-METHYLTRANSFERASE 1"/>
    <property type="match status" value="1"/>
</dbReference>
<comment type="similarity">
    <text evidence="8">Belongs to the class I-like SAM-binding methyltransferase superfamily. C5-methyltransferase family.</text>
</comment>
<evidence type="ECO:0000256" key="8">
    <source>
        <dbReference type="PROSITE-ProRule" id="PRU01016"/>
    </source>
</evidence>
<evidence type="ECO:0000313" key="9">
    <source>
        <dbReference type="EMBL" id="DAG03142.1"/>
    </source>
</evidence>
<dbReference type="EMBL" id="BK016224">
    <property type="protein sequence ID" value="DAG03142.1"/>
    <property type="molecule type" value="Genomic_DNA"/>
</dbReference>
<keyword evidence="2 8" id="KW-0489">Methyltransferase</keyword>
<dbReference type="GO" id="GO:0052170">
    <property type="term" value="P:symbiont-mediated suppression of host innate immune response"/>
    <property type="evidence" value="ECO:0007669"/>
    <property type="project" value="UniProtKB-KW"/>
</dbReference>
<keyword evidence="6" id="KW-0899">Viral immunoevasion</keyword>
<keyword evidence="3" id="KW-0945">Host-virus interaction</keyword>
<dbReference type="InterPro" id="IPR029063">
    <property type="entry name" value="SAM-dependent_MTases_sf"/>
</dbReference>
<keyword evidence="4 8" id="KW-0808">Transferase</keyword>
<dbReference type="Gene3D" id="3.40.50.150">
    <property type="entry name" value="Vaccinia Virus protein VP39"/>
    <property type="match status" value="1"/>
</dbReference>
<dbReference type="EC" id="2.1.1.37" evidence="1"/>
<evidence type="ECO:0000256" key="3">
    <source>
        <dbReference type="ARBA" id="ARBA00022632"/>
    </source>
</evidence>
<protein>
    <recommendedName>
        <fullName evidence="1">DNA (cytosine-5-)-methyltransferase</fullName>
        <ecNumber evidence="1">2.1.1.37</ecNumber>
    </recommendedName>
</protein>
<evidence type="ECO:0000256" key="4">
    <source>
        <dbReference type="ARBA" id="ARBA00022679"/>
    </source>
</evidence>
<organism evidence="9">
    <name type="scientific">Caudovirales sp. ctCpR1</name>
    <dbReference type="NCBI Taxonomy" id="2825760"/>
    <lineage>
        <taxon>Viruses</taxon>
        <taxon>Duplodnaviria</taxon>
        <taxon>Heunggongvirae</taxon>
        <taxon>Uroviricota</taxon>
        <taxon>Caudoviricetes</taxon>
    </lineage>
</organism>
<evidence type="ECO:0000256" key="2">
    <source>
        <dbReference type="ARBA" id="ARBA00022603"/>
    </source>
</evidence>
<dbReference type="InterPro" id="IPR001525">
    <property type="entry name" value="C5_MeTfrase"/>
</dbReference>
<keyword evidence="5 8" id="KW-0949">S-adenosyl-L-methionine</keyword>
<dbReference type="SUPFAM" id="SSF53335">
    <property type="entry name" value="S-adenosyl-L-methionine-dependent methyltransferases"/>
    <property type="match status" value="2"/>
</dbReference>
<dbReference type="GO" id="GO:0003677">
    <property type="term" value="F:DNA binding"/>
    <property type="evidence" value="ECO:0007669"/>
    <property type="project" value="TreeGrafter"/>
</dbReference>
<dbReference type="Gene3D" id="3.90.120.10">
    <property type="entry name" value="DNA Methylase, subunit A, domain 2"/>
    <property type="match status" value="1"/>
</dbReference>
<evidence type="ECO:0000256" key="5">
    <source>
        <dbReference type="ARBA" id="ARBA00022691"/>
    </source>
</evidence>
<name>A0A8S5V8X6_9CAUD</name>
<evidence type="ECO:0000256" key="1">
    <source>
        <dbReference type="ARBA" id="ARBA00011975"/>
    </source>
</evidence>
<evidence type="ECO:0000256" key="7">
    <source>
        <dbReference type="ARBA" id="ARBA00033479"/>
    </source>
</evidence>
<dbReference type="GO" id="GO:0003886">
    <property type="term" value="F:DNA (cytosine-5-)-methyltransferase activity"/>
    <property type="evidence" value="ECO:0007669"/>
    <property type="project" value="UniProtKB-EC"/>
</dbReference>
<dbReference type="PROSITE" id="PS51679">
    <property type="entry name" value="SAM_MT_C5"/>
    <property type="match status" value="1"/>
</dbReference>
<keyword evidence="3" id="KW-1090">Inhibition of host innate immune response by virus</keyword>
<dbReference type="GO" id="GO:0044027">
    <property type="term" value="P:negative regulation of gene expression via chromosomal CpG island methylation"/>
    <property type="evidence" value="ECO:0007669"/>
    <property type="project" value="TreeGrafter"/>
</dbReference>
<dbReference type="InterPro" id="IPR018117">
    <property type="entry name" value="C5_DNA_meth_AS"/>
</dbReference>
<proteinExistence type="inferred from homology"/>
<reference evidence="9" key="1">
    <citation type="journal article" date="2021" name="Proc. Natl. Acad. Sci. U.S.A.">
        <title>A Catalog of Tens of Thousands of Viruses from Human Metagenomes Reveals Hidden Associations with Chronic Diseases.</title>
        <authorList>
            <person name="Tisza M.J."/>
            <person name="Buck C.B."/>
        </authorList>
    </citation>
    <scope>NUCLEOTIDE SEQUENCE</scope>
    <source>
        <strain evidence="9">CtCpR1</strain>
    </source>
</reference>
<accession>A0A8S5V8X6</accession>
<sequence>MGWVFDTHPADSRVVGPVKVAGCVVARYGTGGGNAPIVIQEVICRASTQANAETGKNVATTLSLDKDRTIIAHKNEAVALQGNIIDRDAGMNGAGVGKDVSFTLNTVDRHGVAYDTGCLTPGEAQEQRCYSVDAPAPTLQSRECGGGQGKSFVQRAGENVQPKYIVRRLMPVECGRLQGFPDGWGEIEQLPPDMPEKTAAFWRQVYETDCAIKGKKPQKSILEKPGKLAAWHNGLHTDSAEYKMWGNGMALPNALFFVQRAVARVAIDTGKGAANVKLGSMFDGSGTMPLCAAMCGAQPVWASEVEPYPIAVTKTHLPGMKHLGSVTDICGGNIEPVDIITFGSPCQDLSIAGKRAGLDGNRSGLFREAIRIILEMLEATGWKYPRFVLWENVPGALSSNGGKDFETVLNELLRLTGTDQFVRQRGKWGGFAGYGAVAYRLVNAQYWGVPQRRRRVYACCDTGGRSADQILFERKSHGWNFEPCIPAGKTVAGIAGDGYCWHERMVAAKSAGGGYDPAYTMKIRSGCEGGGKGALVQNDLSATLATHQDQTVFAPARDKCLPVNMMLATRCKALGRGTGLGVGDIGEPQYTITAGHEHAVAYENGTEPVATHQNQAVFAPRAFSFDSLASNSMKSANPHSGCREVDTAKTLDCGTPDPNRNQGGIVIIQKGNEHEKSNCD</sequence>
<dbReference type="Pfam" id="PF00145">
    <property type="entry name" value="DNA_methylase"/>
    <property type="match status" value="1"/>
</dbReference>
<dbReference type="GO" id="GO:0032259">
    <property type="term" value="P:methylation"/>
    <property type="evidence" value="ECO:0007669"/>
    <property type="project" value="UniProtKB-KW"/>
</dbReference>
<dbReference type="PROSITE" id="PS00094">
    <property type="entry name" value="C5_MTASE_1"/>
    <property type="match status" value="1"/>
</dbReference>
<keyword evidence="7" id="KW-1258">Restriction-modification system evasion by virus</keyword>
<dbReference type="InterPro" id="IPR050390">
    <property type="entry name" value="C5-Methyltransferase"/>
</dbReference>